<keyword evidence="10 15" id="KW-0560">Oxidoreductase</keyword>
<dbReference type="Gene3D" id="1.20.245.10">
    <property type="entry name" value="Lipoxygenase-1, Domain 5"/>
    <property type="match status" value="1"/>
</dbReference>
<dbReference type="InterPro" id="IPR027433">
    <property type="entry name" value="Lipoxygenase_dom_3"/>
</dbReference>
<feature type="domain" description="Lipoxygenase" evidence="19">
    <location>
        <begin position="178"/>
        <end position="870"/>
    </location>
</feature>
<dbReference type="GO" id="GO:0005506">
    <property type="term" value="F:iron ion binding"/>
    <property type="evidence" value="ECO:0007669"/>
    <property type="project" value="UniProtKB-ARBA"/>
</dbReference>
<dbReference type="PRINTS" id="PR00468">
    <property type="entry name" value="PLTLPOXGNASE"/>
</dbReference>
<evidence type="ECO:0000256" key="17">
    <source>
        <dbReference type="SAM" id="MobiDB-lite"/>
    </source>
</evidence>
<dbReference type="RefSeq" id="XP_027334453.1">
    <property type="nucleotide sequence ID" value="XM_027478652.1"/>
</dbReference>
<sequence>MISGVTGLLNRGQKLKGTVVLMRKNVLDINEITSAQSAGGLISGGLDALGNLVGTGVDALTSFAGQSVGLQLISATSADGTGKGKVGKLTYLEGLIASLPTLGAGQSAFDIHFQWDSDMGIPGAFYIRNYMQVEFFLVSLTLEDVPNQGTIHFVCNSWIYNYAKFYNKTDRIFFANKTYLPSDMPAPLVKYREDELKSLRGNGTGERKEHERIYDYDVYNDLGDPDSNSRLARPVLGGNSTLPYPRRGRTGRKPSKKDPKSESRSDSVYIPRDESFGHLKSSDFLVFALKSATQNVIPQLQSVLTLQFNQPEFNNFDDVRGLYDGGIKLPTNILSQISPIPLFKELFRTDGEQVLKFPPPKVIQVNQSGWMTDEEFAREMIAGVNPHIIKRLQEFPPKSKLDSQLYGDNTSTITKEQLEPNLGGLTVEQAIQNNKLFILDHHDPVIPYLRRINATDTKAYATRTFLLLQDNGTLKPLAIELSKPHPQGDNFGPISNVYLPASQGVDASIWQLAKAYVIVNDSCYHQLVSHWLNTHAVVEPFVIATNRHLSVVHPIHKLLLPHYRDTMNINALARNVLVNAEGIIESTFLWGNYALEMSAVVYKDWVFTEQALPADLVKRGVAVEDASSPHGLRLLIEDYPYAADGLEIWDAIKSWVQEYVFFYYNSDAVVAQDTELQAFWKELVEVGHGDKKNETWWPRMQTRDDLIQSCTILIWCASALHAAVNFGQYPYGGYILNRPTLSRQFMPEIGSPEYDQLSQNFQKVFLKTITGKSDALKDLTIIEILSRHASDELYLGQRDEGDVWTSDTQPLEAFKRFGQRLAAIEQKLVQRNNDATLRNRNGPVQMPYTLLYPSSEEGLTCRGIPNSISI</sequence>
<dbReference type="FunFam" id="4.10.375.10:FF:000001">
    <property type="entry name" value="Lipoxygenase"/>
    <property type="match status" value="1"/>
</dbReference>
<dbReference type="GO" id="GO:0005737">
    <property type="term" value="C:cytoplasm"/>
    <property type="evidence" value="ECO:0007669"/>
    <property type="project" value="UniProtKB-SubCell"/>
</dbReference>
<feature type="compositionally biased region" description="Basic residues" evidence="17">
    <location>
        <begin position="246"/>
        <end position="255"/>
    </location>
</feature>
<dbReference type="Gene3D" id="4.10.375.10">
    <property type="entry name" value="Lipoxygenase-1, Domain 2"/>
    <property type="match status" value="1"/>
</dbReference>
<proteinExistence type="inferred from homology"/>
<dbReference type="SUPFAM" id="SSF49723">
    <property type="entry name" value="Lipase/lipooxygenase domain (PLAT/LH2 domain)"/>
    <property type="match status" value="1"/>
</dbReference>
<evidence type="ECO:0000256" key="9">
    <source>
        <dbReference type="ARBA" id="ARBA00022964"/>
    </source>
</evidence>
<reference evidence="21" key="2">
    <citation type="submission" date="2025-08" db="UniProtKB">
        <authorList>
            <consortium name="RefSeq"/>
        </authorList>
    </citation>
    <scope>IDENTIFICATION</scope>
    <source>
        <tissue evidence="21">Young leaves</tissue>
    </source>
</reference>
<dbReference type="PROSITE" id="PS50095">
    <property type="entry name" value="PLAT"/>
    <property type="match status" value="1"/>
</dbReference>
<comment type="pathway">
    <text evidence="16">Lipid metabolism; oxylipin biosynthesis.</text>
</comment>
<evidence type="ECO:0000256" key="8">
    <source>
        <dbReference type="ARBA" id="ARBA00022832"/>
    </source>
</evidence>
<keyword evidence="5 16" id="KW-0444">Lipid biosynthesis</keyword>
<evidence type="ECO:0000256" key="13">
    <source>
        <dbReference type="ARBA" id="ARBA00023160"/>
    </source>
</evidence>
<dbReference type="AlphaFoldDB" id="A0A8B8JV11"/>
<dbReference type="PANTHER" id="PTHR11771">
    <property type="entry name" value="LIPOXYGENASE"/>
    <property type="match status" value="1"/>
</dbReference>
<evidence type="ECO:0000256" key="11">
    <source>
        <dbReference type="ARBA" id="ARBA00023004"/>
    </source>
</evidence>
<dbReference type="GO" id="GO:0016702">
    <property type="term" value="F:oxidoreductase activity, acting on single donors with incorporation of molecular oxygen, incorporation of two atoms of oxygen"/>
    <property type="evidence" value="ECO:0007669"/>
    <property type="project" value="InterPro"/>
</dbReference>
<keyword evidence="12" id="KW-0443">Lipid metabolism</keyword>
<dbReference type="GO" id="GO:0006633">
    <property type="term" value="P:fatty acid biosynthetic process"/>
    <property type="evidence" value="ECO:0007669"/>
    <property type="project" value="UniProtKB-KW"/>
</dbReference>
<keyword evidence="13 16" id="KW-0275">Fatty acid biosynthesis</keyword>
<dbReference type="GeneID" id="113849062"/>
<dbReference type="InterPro" id="IPR000907">
    <property type="entry name" value="LipOase"/>
</dbReference>
<dbReference type="EC" id="1.13.11.-" evidence="16"/>
<protein>
    <recommendedName>
        <fullName evidence="16">Lipoxygenase</fullName>
        <ecNumber evidence="16">1.13.11.-</ecNumber>
    </recommendedName>
</protein>
<dbReference type="KEGG" id="aprc:113849062"/>
<dbReference type="InterPro" id="IPR013819">
    <property type="entry name" value="LipOase_C"/>
</dbReference>
<reference evidence="20" key="1">
    <citation type="journal article" date="2019" name="Toxins">
        <title>Detection of Abrin-Like and Prepropulchellin-Like Toxin Genes and Transcripts Using Whole Genome Sequencing and Full-Length Transcript Sequencing of Abrus precatorius.</title>
        <authorList>
            <person name="Hovde B.T."/>
            <person name="Daligault H.E."/>
            <person name="Hanschen E.R."/>
            <person name="Kunde Y.A."/>
            <person name="Johnson M.B."/>
            <person name="Starkenburg S.R."/>
            <person name="Johnson S.L."/>
        </authorList>
    </citation>
    <scope>NUCLEOTIDE SEQUENCE [LARGE SCALE GENOMIC DNA]</scope>
</reference>
<evidence type="ECO:0000256" key="1">
    <source>
        <dbReference type="ARBA" id="ARBA00001962"/>
    </source>
</evidence>
<feature type="region of interest" description="Disordered" evidence="17">
    <location>
        <begin position="225"/>
        <end position="269"/>
    </location>
</feature>
<dbReference type="SMART" id="SM00308">
    <property type="entry name" value="LH2"/>
    <property type="match status" value="1"/>
</dbReference>
<dbReference type="Proteomes" id="UP000694853">
    <property type="component" value="Unplaced"/>
</dbReference>
<comment type="function">
    <text evidence="16">Plant lipoxygenase may be involved in a number of diverse aspects of plant physiology including growth and development, pest resistance, and senescence or responses to wounding.</text>
</comment>
<keyword evidence="7 16" id="KW-0925">Oxylipin biosynthesis</keyword>
<evidence type="ECO:0000256" key="6">
    <source>
        <dbReference type="ARBA" id="ARBA00022723"/>
    </source>
</evidence>
<dbReference type="InterPro" id="IPR042057">
    <property type="entry name" value="Lipoxy_PLAT/LH2"/>
</dbReference>
<keyword evidence="9 15" id="KW-0223">Dioxygenase</keyword>
<evidence type="ECO:0000259" key="19">
    <source>
        <dbReference type="PROSITE" id="PS51393"/>
    </source>
</evidence>
<feature type="domain" description="PLAT" evidence="18">
    <location>
        <begin position="47"/>
        <end position="173"/>
    </location>
</feature>
<gene>
    <name evidence="21" type="primary">LOC113849062</name>
</gene>
<evidence type="ECO:0000256" key="14">
    <source>
        <dbReference type="PROSITE-ProRule" id="PRU00152"/>
    </source>
</evidence>
<keyword evidence="6 15" id="KW-0479">Metal-binding</keyword>
<dbReference type="InterPro" id="IPR001024">
    <property type="entry name" value="PLAT/LH2_dom"/>
</dbReference>
<evidence type="ECO:0000256" key="15">
    <source>
        <dbReference type="RuleBase" id="RU003974"/>
    </source>
</evidence>
<dbReference type="PROSITE" id="PS00081">
    <property type="entry name" value="LIPOXYGENASE_2"/>
    <property type="match status" value="1"/>
</dbReference>
<keyword evidence="20" id="KW-1185">Reference proteome</keyword>
<keyword evidence="11 15" id="KW-0408">Iron</keyword>
<evidence type="ECO:0000256" key="5">
    <source>
        <dbReference type="ARBA" id="ARBA00022516"/>
    </source>
</evidence>
<organism evidence="20 21">
    <name type="scientific">Abrus precatorius</name>
    <name type="common">Indian licorice</name>
    <name type="synonym">Glycine abrus</name>
    <dbReference type="NCBI Taxonomy" id="3816"/>
    <lineage>
        <taxon>Eukaryota</taxon>
        <taxon>Viridiplantae</taxon>
        <taxon>Streptophyta</taxon>
        <taxon>Embryophyta</taxon>
        <taxon>Tracheophyta</taxon>
        <taxon>Spermatophyta</taxon>
        <taxon>Magnoliopsida</taxon>
        <taxon>eudicotyledons</taxon>
        <taxon>Gunneridae</taxon>
        <taxon>Pentapetalae</taxon>
        <taxon>rosids</taxon>
        <taxon>fabids</taxon>
        <taxon>Fabales</taxon>
        <taxon>Fabaceae</taxon>
        <taxon>Papilionoideae</taxon>
        <taxon>50 kb inversion clade</taxon>
        <taxon>NPAAA clade</taxon>
        <taxon>indigoferoid/millettioid clade</taxon>
        <taxon>Abreae</taxon>
        <taxon>Abrus</taxon>
    </lineage>
</organism>
<dbReference type="PROSITE" id="PS51393">
    <property type="entry name" value="LIPOXYGENASE_3"/>
    <property type="match status" value="1"/>
</dbReference>
<evidence type="ECO:0000256" key="16">
    <source>
        <dbReference type="RuleBase" id="RU003975"/>
    </source>
</evidence>
<dbReference type="FunFam" id="3.10.450.60:FF:000002">
    <property type="entry name" value="Lipoxygenase"/>
    <property type="match status" value="1"/>
</dbReference>
<evidence type="ECO:0000256" key="10">
    <source>
        <dbReference type="ARBA" id="ARBA00023002"/>
    </source>
</evidence>
<name>A0A8B8JV11_ABRPR</name>
<dbReference type="PROSITE" id="PS00711">
    <property type="entry name" value="LIPOXYGENASE_1"/>
    <property type="match status" value="1"/>
</dbReference>
<evidence type="ECO:0000256" key="3">
    <source>
        <dbReference type="ARBA" id="ARBA00009419"/>
    </source>
</evidence>
<comment type="similarity">
    <text evidence="3 15">Belongs to the lipoxygenase family.</text>
</comment>
<evidence type="ECO:0000256" key="7">
    <source>
        <dbReference type="ARBA" id="ARBA00022767"/>
    </source>
</evidence>
<evidence type="ECO:0000256" key="4">
    <source>
        <dbReference type="ARBA" id="ARBA00022490"/>
    </source>
</evidence>
<dbReference type="Gene3D" id="3.10.450.60">
    <property type="match status" value="1"/>
</dbReference>
<dbReference type="UniPathway" id="UPA00382"/>
<dbReference type="GO" id="GO:0031408">
    <property type="term" value="P:oxylipin biosynthetic process"/>
    <property type="evidence" value="ECO:0007669"/>
    <property type="project" value="UniProtKB-UniRule"/>
</dbReference>
<evidence type="ECO:0000259" key="18">
    <source>
        <dbReference type="PROSITE" id="PS50095"/>
    </source>
</evidence>
<dbReference type="FunFam" id="1.20.245.10:FF:000002">
    <property type="entry name" value="Lipoxygenase"/>
    <property type="match status" value="1"/>
</dbReference>
<evidence type="ECO:0000313" key="20">
    <source>
        <dbReference type="Proteomes" id="UP000694853"/>
    </source>
</evidence>
<keyword evidence="4" id="KW-0963">Cytoplasm</keyword>
<dbReference type="Pfam" id="PF00305">
    <property type="entry name" value="Lipoxygenase"/>
    <property type="match status" value="1"/>
</dbReference>
<dbReference type="InterPro" id="IPR020834">
    <property type="entry name" value="LipOase_CS"/>
</dbReference>
<dbReference type="GO" id="GO:0034440">
    <property type="term" value="P:lipid oxidation"/>
    <property type="evidence" value="ECO:0007669"/>
    <property type="project" value="InterPro"/>
</dbReference>
<dbReference type="OrthoDB" id="407298at2759"/>
<dbReference type="CDD" id="cd01751">
    <property type="entry name" value="PLAT_LH2"/>
    <property type="match status" value="1"/>
</dbReference>
<comment type="caution">
    <text evidence="14">Lacks conserved residue(s) required for the propagation of feature annotation.</text>
</comment>
<comment type="cofactor">
    <cofactor evidence="1 15">
        <name>Fe cation</name>
        <dbReference type="ChEBI" id="CHEBI:24875"/>
    </cofactor>
</comment>
<dbReference type="Gene3D" id="2.60.60.20">
    <property type="entry name" value="PLAT/LH2 domain"/>
    <property type="match status" value="1"/>
</dbReference>
<dbReference type="InterPro" id="IPR036392">
    <property type="entry name" value="PLAT/LH2_dom_sf"/>
</dbReference>
<accession>A0A8B8JV11</accession>
<evidence type="ECO:0000256" key="12">
    <source>
        <dbReference type="ARBA" id="ARBA00023098"/>
    </source>
</evidence>
<dbReference type="InterPro" id="IPR036226">
    <property type="entry name" value="LipOase_C_sf"/>
</dbReference>
<dbReference type="InterPro" id="IPR020833">
    <property type="entry name" value="LipOase_Fe_BS"/>
</dbReference>
<comment type="subcellular location">
    <subcellularLocation>
        <location evidence="2">Cytoplasm</location>
    </subcellularLocation>
</comment>
<dbReference type="SUPFAM" id="SSF48484">
    <property type="entry name" value="Lipoxigenase"/>
    <property type="match status" value="1"/>
</dbReference>
<keyword evidence="8" id="KW-0276">Fatty acid metabolism</keyword>
<evidence type="ECO:0000256" key="2">
    <source>
        <dbReference type="ARBA" id="ARBA00004496"/>
    </source>
</evidence>
<evidence type="ECO:0000313" key="21">
    <source>
        <dbReference type="RefSeq" id="XP_027334453.1"/>
    </source>
</evidence>
<dbReference type="Gene3D" id="4.10.372.10">
    <property type="entry name" value="Lipoxygenase-1, Domain 3"/>
    <property type="match status" value="1"/>
</dbReference>
<dbReference type="InterPro" id="IPR001246">
    <property type="entry name" value="LipOase_plant"/>
</dbReference>
<dbReference type="PRINTS" id="PR00087">
    <property type="entry name" value="LIPOXYGENASE"/>
</dbReference>
<feature type="compositionally biased region" description="Basic and acidic residues" evidence="17">
    <location>
        <begin position="256"/>
        <end position="269"/>
    </location>
</feature>
<dbReference type="Pfam" id="PF01477">
    <property type="entry name" value="PLAT"/>
    <property type="match status" value="1"/>
</dbReference>